<reference evidence="3" key="1">
    <citation type="submission" date="2015-04" db="EMBL/GenBank/DDBJ databases">
        <authorList>
            <person name="Schardt J."/>
            <person name="Mueller-Herbst S."/>
            <person name="Scherer S."/>
            <person name="Huptas C."/>
        </authorList>
    </citation>
    <scope>NUCLEOTIDE SEQUENCE [LARGE SCALE GENOMIC DNA]</scope>
    <source>
        <strain evidence="3">Kiel-L1</strain>
    </source>
</reference>
<dbReference type="AlphaFoldDB" id="A0A3D8TUZ3"/>
<evidence type="ECO:0000256" key="1">
    <source>
        <dbReference type="SAM" id="Phobius"/>
    </source>
</evidence>
<accession>A0A3D8TUZ3</accession>
<sequence>MKKETWQIIAVIVLGVFLASVCLFFGINLHLNRFLLLLFIAVSLTVGITERRSERLLFSLCGFFVAAFMSTYYILIH</sequence>
<evidence type="ECO:0000313" key="3">
    <source>
        <dbReference type="Proteomes" id="UP000257055"/>
    </source>
</evidence>
<dbReference type="EMBL" id="LARY01000001">
    <property type="protein sequence ID" value="RDX02803.1"/>
    <property type="molecule type" value="Genomic_DNA"/>
</dbReference>
<dbReference type="RefSeq" id="WP_115752492.1">
    <property type="nucleotide sequence ID" value="NZ_LARY01000001.1"/>
</dbReference>
<organism evidence="2 3">
    <name type="scientific">Listeria kieliensis</name>
    <dbReference type="NCBI Taxonomy" id="1621700"/>
    <lineage>
        <taxon>Bacteria</taxon>
        <taxon>Bacillati</taxon>
        <taxon>Bacillota</taxon>
        <taxon>Bacilli</taxon>
        <taxon>Bacillales</taxon>
        <taxon>Listeriaceae</taxon>
        <taxon>Listeria</taxon>
    </lineage>
</organism>
<keyword evidence="1" id="KW-0812">Transmembrane</keyword>
<evidence type="ECO:0000313" key="2">
    <source>
        <dbReference type="EMBL" id="RDX02803.1"/>
    </source>
</evidence>
<feature type="transmembrane region" description="Helical" evidence="1">
    <location>
        <begin position="33"/>
        <end position="49"/>
    </location>
</feature>
<proteinExistence type="predicted"/>
<feature type="transmembrane region" description="Helical" evidence="1">
    <location>
        <begin position="56"/>
        <end position="76"/>
    </location>
</feature>
<dbReference type="Proteomes" id="UP000257055">
    <property type="component" value="Unassembled WGS sequence"/>
</dbReference>
<gene>
    <name evidence="2" type="ORF">UR08_04665</name>
</gene>
<keyword evidence="1" id="KW-0472">Membrane</keyword>
<keyword evidence="1" id="KW-1133">Transmembrane helix</keyword>
<feature type="transmembrane region" description="Helical" evidence="1">
    <location>
        <begin position="7"/>
        <end position="27"/>
    </location>
</feature>
<keyword evidence="3" id="KW-1185">Reference proteome</keyword>
<protein>
    <submittedName>
        <fullName evidence="2">Uncharacterized protein</fullName>
    </submittedName>
</protein>
<comment type="caution">
    <text evidence="2">The sequence shown here is derived from an EMBL/GenBank/DDBJ whole genome shotgun (WGS) entry which is preliminary data.</text>
</comment>
<name>A0A3D8TUZ3_9LIST</name>